<proteinExistence type="predicted"/>
<reference evidence="1 2" key="1">
    <citation type="submission" date="2019-05" db="EMBL/GenBank/DDBJ databases">
        <title>Another draft genome of Portunus trituberculatus and its Hox gene families provides insights of decapod evolution.</title>
        <authorList>
            <person name="Jeong J.-H."/>
            <person name="Song I."/>
            <person name="Kim S."/>
            <person name="Choi T."/>
            <person name="Kim D."/>
            <person name="Ryu S."/>
            <person name="Kim W."/>
        </authorList>
    </citation>
    <scope>NUCLEOTIDE SEQUENCE [LARGE SCALE GENOMIC DNA]</scope>
    <source>
        <tissue evidence="1">Muscle</tissue>
    </source>
</reference>
<evidence type="ECO:0000313" key="1">
    <source>
        <dbReference type="EMBL" id="MPC56136.1"/>
    </source>
</evidence>
<sequence>MKSLPTPTRKYPFRDFYVQRSQSPPVVLTDSIPGNFTREEELCISPLRWLVRTTCRPGLLSCDSS</sequence>
<comment type="caution">
    <text evidence="1">The sequence shown here is derived from an EMBL/GenBank/DDBJ whole genome shotgun (WGS) entry which is preliminary data.</text>
</comment>
<accession>A0A5B7GEY4</accession>
<dbReference type="AlphaFoldDB" id="A0A5B7GEY4"/>
<gene>
    <name evidence="1" type="ORF">E2C01_050089</name>
</gene>
<evidence type="ECO:0000313" key="2">
    <source>
        <dbReference type="Proteomes" id="UP000324222"/>
    </source>
</evidence>
<protein>
    <submittedName>
        <fullName evidence="1">Uncharacterized protein</fullName>
    </submittedName>
</protein>
<organism evidence="1 2">
    <name type="scientific">Portunus trituberculatus</name>
    <name type="common">Swimming crab</name>
    <name type="synonym">Neptunus trituberculatus</name>
    <dbReference type="NCBI Taxonomy" id="210409"/>
    <lineage>
        <taxon>Eukaryota</taxon>
        <taxon>Metazoa</taxon>
        <taxon>Ecdysozoa</taxon>
        <taxon>Arthropoda</taxon>
        <taxon>Crustacea</taxon>
        <taxon>Multicrustacea</taxon>
        <taxon>Malacostraca</taxon>
        <taxon>Eumalacostraca</taxon>
        <taxon>Eucarida</taxon>
        <taxon>Decapoda</taxon>
        <taxon>Pleocyemata</taxon>
        <taxon>Brachyura</taxon>
        <taxon>Eubrachyura</taxon>
        <taxon>Portunoidea</taxon>
        <taxon>Portunidae</taxon>
        <taxon>Portuninae</taxon>
        <taxon>Portunus</taxon>
    </lineage>
</organism>
<dbReference type="EMBL" id="VSRR010013722">
    <property type="protein sequence ID" value="MPC56136.1"/>
    <property type="molecule type" value="Genomic_DNA"/>
</dbReference>
<keyword evidence="2" id="KW-1185">Reference proteome</keyword>
<dbReference type="Proteomes" id="UP000324222">
    <property type="component" value="Unassembled WGS sequence"/>
</dbReference>
<name>A0A5B7GEY4_PORTR</name>